<keyword evidence="6" id="KW-0862">Zinc</keyword>
<keyword evidence="2" id="KW-0645">Protease</keyword>
<comment type="similarity">
    <text evidence="1">Belongs to the peptidase M43B family.</text>
</comment>
<evidence type="ECO:0000256" key="9">
    <source>
        <dbReference type="SAM" id="SignalP"/>
    </source>
</evidence>
<dbReference type="SUPFAM" id="SSF55486">
    <property type="entry name" value="Metalloproteases ('zincins'), catalytic domain"/>
    <property type="match status" value="1"/>
</dbReference>
<evidence type="ECO:0000256" key="1">
    <source>
        <dbReference type="ARBA" id="ARBA00008721"/>
    </source>
</evidence>
<feature type="chain" id="PRO_5046520519" evidence="9">
    <location>
        <begin position="29"/>
        <end position="319"/>
    </location>
</feature>
<dbReference type="InterPro" id="IPR008754">
    <property type="entry name" value="Peptidase_M43"/>
</dbReference>
<accession>A0ABW8AQN0</accession>
<organism evidence="11 12">
    <name type="scientific">Spongisporangium articulatum</name>
    <dbReference type="NCBI Taxonomy" id="3362603"/>
    <lineage>
        <taxon>Bacteria</taxon>
        <taxon>Bacillati</taxon>
        <taxon>Actinomycetota</taxon>
        <taxon>Actinomycetes</taxon>
        <taxon>Kineosporiales</taxon>
        <taxon>Kineosporiaceae</taxon>
        <taxon>Spongisporangium</taxon>
    </lineage>
</organism>
<evidence type="ECO:0000256" key="7">
    <source>
        <dbReference type="ARBA" id="ARBA00023049"/>
    </source>
</evidence>
<comment type="caution">
    <text evidence="11">The sequence shown here is derived from an EMBL/GenBank/DDBJ whole genome shotgun (WGS) entry which is preliminary data.</text>
</comment>
<keyword evidence="8" id="KW-1015">Disulfide bond</keyword>
<dbReference type="CDD" id="cd04275">
    <property type="entry name" value="ZnMc_pappalysin_like"/>
    <property type="match status" value="1"/>
</dbReference>
<dbReference type="Pfam" id="PF05572">
    <property type="entry name" value="Peptidase_M43"/>
    <property type="match status" value="1"/>
</dbReference>
<evidence type="ECO:0000256" key="3">
    <source>
        <dbReference type="ARBA" id="ARBA00022723"/>
    </source>
</evidence>
<keyword evidence="12" id="KW-1185">Reference proteome</keyword>
<dbReference type="Proteomes" id="UP001612915">
    <property type="component" value="Unassembled WGS sequence"/>
</dbReference>
<evidence type="ECO:0000256" key="8">
    <source>
        <dbReference type="ARBA" id="ARBA00023157"/>
    </source>
</evidence>
<evidence type="ECO:0000313" key="12">
    <source>
        <dbReference type="Proteomes" id="UP001612915"/>
    </source>
</evidence>
<gene>
    <name evidence="11" type="ORF">ACIB24_16530</name>
</gene>
<evidence type="ECO:0000256" key="6">
    <source>
        <dbReference type="ARBA" id="ARBA00022833"/>
    </source>
</evidence>
<keyword evidence="7 11" id="KW-0482">Metalloprotease</keyword>
<dbReference type="GO" id="GO:0008237">
    <property type="term" value="F:metallopeptidase activity"/>
    <property type="evidence" value="ECO:0007669"/>
    <property type="project" value="UniProtKB-KW"/>
</dbReference>
<dbReference type="PANTHER" id="PTHR47466">
    <property type="match status" value="1"/>
</dbReference>
<keyword evidence="5" id="KW-0378">Hydrolase</keyword>
<dbReference type="InterPro" id="IPR024079">
    <property type="entry name" value="MetalloPept_cat_dom_sf"/>
</dbReference>
<name>A0ABW8AQN0_9ACTN</name>
<proteinExistence type="inferred from homology"/>
<protein>
    <submittedName>
        <fullName evidence="11">Zinc metalloprotease</fullName>
    </submittedName>
</protein>
<feature type="signal peptide" evidence="9">
    <location>
        <begin position="1"/>
        <end position="28"/>
    </location>
</feature>
<dbReference type="EMBL" id="JBITLV010000005">
    <property type="protein sequence ID" value="MFI7588679.1"/>
    <property type="molecule type" value="Genomic_DNA"/>
</dbReference>
<keyword evidence="4 9" id="KW-0732">Signal</keyword>
<evidence type="ECO:0000256" key="4">
    <source>
        <dbReference type="ARBA" id="ARBA00022729"/>
    </source>
</evidence>
<evidence type="ECO:0000256" key="5">
    <source>
        <dbReference type="ARBA" id="ARBA00022801"/>
    </source>
</evidence>
<reference evidence="11 12" key="1">
    <citation type="submission" date="2024-10" db="EMBL/GenBank/DDBJ databases">
        <title>The Natural Products Discovery Center: Release of the First 8490 Sequenced Strains for Exploring Actinobacteria Biosynthetic Diversity.</title>
        <authorList>
            <person name="Kalkreuter E."/>
            <person name="Kautsar S.A."/>
            <person name="Yang D."/>
            <person name="Bader C.D."/>
            <person name="Teijaro C.N."/>
            <person name="Fluegel L."/>
            <person name="Davis C.M."/>
            <person name="Simpson J.R."/>
            <person name="Lauterbach L."/>
            <person name="Steele A.D."/>
            <person name="Gui C."/>
            <person name="Meng S."/>
            <person name="Li G."/>
            <person name="Viehrig K."/>
            <person name="Ye F."/>
            <person name="Su P."/>
            <person name="Kiefer A.F."/>
            <person name="Nichols A."/>
            <person name="Cepeda A.J."/>
            <person name="Yan W."/>
            <person name="Fan B."/>
            <person name="Jiang Y."/>
            <person name="Adhikari A."/>
            <person name="Zheng C.-J."/>
            <person name="Schuster L."/>
            <person name="Cowan T.M."/>
            <person name="Smanski M.J."/>
            <person name="Chevrette M.G."/>
            <person name="De Carvalho L.P.S."/>
            <person name="Shen B."/>
        </authorList>
    </citation>
    <scope>NUCLEOTIDE SEQUENCE [LARGE SCALE GENOMIC DNA]</scope>
    <source>
        <strain evidence="11 12">NPDC049639</strain>
    </source>
</reference>
<sequence length="319" mass="34228">MRVVRAGLMVAGLAATVLTVPASTSALAVAPEAKPTPVACGGAVQDRVMRGVKSGADPNDRSLAEVRAAEKRMTAKLRSKGLDWQSTIAKGLVTVNIRYHVITKADGTGGVTRKQLDDQTAVMNAAYGGRSAKGDFPTVFRFKTKSVDYTKNDDWYDWSDPDSDPADDNEAKAALHKGGWGDLNVYIAGLGDGLLGYAYFPDEATLTQDGVVILNDSLPGGSAEPYNEGDTLTHEAGHWLGLYHTFENGCTSPGDMVADTPYQADGDNIFFCEESDDTCSQPGKDPVHNFMSYGDDPCLDRFTLGQGIRMALVWLAYRA</sequence>
<evidence type="ECO:0000313" key="11">
    <source>
        <dbReference type="EMBL" id="MFI7588679.1"/>
    </source>
</evidence>
<dbReference type="RefSeq" id="WP_398282616.1">
    <property type="nucleotide sequence ID" value="NZ_JBITLV010000005.1"/>
</dbReference>
<dbReference type="PANTHER" id="PTHR47466:SF1">
    <property type="entry name" value="METALLOPROTEASE MEP1 (AFU_ORTHOLOGUE AFUA_1G07730)-RELATED"/>
    <property type="match status" value="1"/>
</dbReference>
<feature type="domain" description="Peptidase M43 pregnancy-associated plasma-A" evidence="10">
    <location>
        <begin position="183"/>
        <end position="311"/>
    </location>
</feature>
<evidence type="ECO:0000259" key="10">
    <source>
        <dbReference type="Pfam" id="PF05572"/>
    </source>
</evidence>
<keyword evidence="3" id="KW-0479">Metal-binding</keyword>
<dbReference type="Gene3D" id="3.40.390.10">
    <property type="entry name" value="Collagenase (Catalytic Domain)"/>
    <property type="match status" value="1"/>
</dbReference>
<evidence type="ECO:0000256" key="2">
    <source>
        <dbReference type="ARBA" id="ARBA00022670"/>
    </source>
</evidence>